<gene>
    <name evidence="9" type="ORF">RhiirA4_475260</name>
</gene>
<keyword evidence="4" id="KW-0509">mRNA transport</keyword>
<dbReference type="PANTHER" id="PTHR13405:SF11">
    <property type="entry name" value="NUCLEAR PORE COMPLEX PROTEIN NUP133"/>
    <property type="match status" value="1"/>
</dbReference>
<dbReference type="EMBL" id="LLXI01001915">
    <property type="protein sequence ID" value="PKY55647.1"/>
    <property type="molecule type" value="Genomic_DNA"/>
</dbReference>
<dbReference type="InterPro" id="IPR015943">
    <property type="entry name" value="WD40/YVTN_repeat-like_dom_sf"/>
</dbReference>
<evidence type="ECO:0000256" key="3">
    <source>
        <dbReference type="ARBA" id="ARBA00022448"/>
    </source>
</evidence>
<feature type="domain" description="Nucleoporin Nup133/Nup155-like C-terminal" evidence="8">
    <location>
        <begin position="838"/>
        <end position="1190"/>
    </location>
</feature>
<dbReference type="Gene3D" id="2.130.10.10">
    <property type="entry name" value="YVTN repeat-like/Quinoprotein amine dehydrogenase"/>
    <property type="match status" value="1"/>
</dbReference>
<dbReference type="VEuPathDB" id="FungiDB:RhiirFUN_002410"/>
<comment type="similarity">
    <text evidence="2">Belongs to the nucleoporin Nup133 family.</text>
</comment>
<dbReference type="InterPro" id="IPR037624">
    <property type="entry name" value="Nup133-like"/>
</dbReference>
<accession>A0A2I1H9V0</accession>
<dbReference type="GO" id="GO:0017056">
    <property type="term" value="F:structural constituent of nuclear pore"/>
    <property type="evidence" value="ECO:0007669"/>
    <property type="project" value="InterPro"/>
</dbReference>
<evidence type="ECO:0000256" key="4">
    <source>
        <dbReference type="ARBA" id="ARBA00022816"/>
    </source>
</evidence>
<keyword evidence="3" id="KW-0813">Transport</keyword>
<dbReference type="GO" id="GO:0000972">
    <property type="term" value="P:transcription-dependent tethering of RNA polymerase II gene DNA at nuclear periphery"/>
    <property type="evidence" value="ECO:0007669"/>
    <property type="project" value="TreeGrafter"/>
</dbReference>
<evidence type="ECO:0000313" key="9">
    <source>
        <dbReference type="EMBL" id="PKY55647.1"/>
    </source>
</evidence>
<dbReference type="GO" id="GO:0031080">
    <property type="term" value="C:nuclear pore outer ring"/>
    <property type="evidence" value="ECO:0007669"/>
    <property type="project" value="TreeGrafter"/>
</dbReference>
<evidence type="ECO:0000256" key="2">
    <source>
        <dbReference type="ARBA" id="ARBA00005569"/>
    </source>
</evidence>
<comment type="caution">
    <text evidence="9">The sequence shown here is derived from an EMBL/GenBank/DDBJ whole genome shotgun (WGS) entry which is preliminary data.</text>
</comment>
<dbReference type="Proteomes" id="UP000234323">
    <property type="component" value="Unassembled WGS sequence"/>
</dbReference>
<protein>
    <recommendedName>
        <fullName evidence="8">Nucleoporin Nup133/Nup155-like C-terminal domain-containing protein</fullName>
    </recommendedName>
</protein>
<dbReference type="SUPFAM" id="SSF117289">
    <property type="entry name" value="Nucleoporin domain"/>
    <property type="match status" value="1"/>
</dbReference>
<dbReference type="PANTHER" id="PTHR13405">
    <property type="entry name" value="NUCLEAR PORE COMPLEX PROTEIN NUP133"/>
    <property type="match status" value="1"/>
</dbReference>
<proteinExistence type="inferred from homology"/>
<dbReference type="AlphaFoldDB" id="A0A2I1H9V0"/>
<name>A0A2I1H9V0_9GLOM</name>
<dbReference type="VEuPathDB" id="FungiDB:RhiirA1_471555"/>
<evidence type="ECO:0000256" key="1">
    <source>
        <dbReference type="ARBA" id="ARBA00004259"/>
    </source>
</evidence>
<sequence length="1204" mass="139856">MSLSNSFSSTDNRAVTSQTPLLNLEFQKHVVEFTFPLPKEVEELTRDTGGFVFLSTICRVILKQLLGFRICSETLFDSLLECFLLEAYIGVLNWQTEHAAVVTQTHCFVWDYGGVDNFKQLFERETSIYKFKMPICDDDDILDDSNNHPKLPLVCIIPSNQHQKPGLLACSRRGEFRYWEDITRESVFEDHYSSLKVYLQEGDYGTHLACYETHQSSQDSCIIIFGSARSVLYRINISKTGMSSSSLSRSVGIMENFSSYLWLSSKYDTGEIITTTLGNRLENNLLSEVFVLMEKSLEKWAFGQARSVNKYVQGQDIYNNIIQEIYLSDSRIKKTDQVDLKLLDIEFTRNGELVILVSYFFGSNQNEIVENKNLSHALVILSTEEVQFSDAVIYKVDNIHRLKNQSNLSLGPQANLVMPNGGPAVFVVFSQAIIITTILEGSNYSNIVSLQDQTRDRIIGFCGEGSKSWHDRNIDRVSRLNILTAKTGIMTCKLNLMEIMDERDHTHDQMNLDNSQEMRDRELKRMLEQAVFNTSEKAGNDSVPVTNYISCEHDGDINSAAIEISDEIMNSRSQYLFDFIELKSQLNERCNKMSLLIQIIKFSNMLDKLYPSTRQHLFWNAEKMACALKLWEYYNSSLSLRGQTEESQRKLLVSAIRDYLKEREIQIKPNEDIVREIGFIFTYIEQVISEQEDSNLLIPEANNIILLSFEAAFNFRRTNKDLYVITSNCLKESWTFHPELLKVLYQQFEKTSDIIQDSDIQNDGEKIDSLKDQLVKLADILLGATSERLNCDDSITREDAQIYRNEWTTILKKLVRVGKSDDAFVLSETYEEYKILVDLIMSHGQNIDYYIKKYVNKYQENFEYPLYEWYVEKELYADLLSQSHAYEYKDSLQKFLNERNLNGISWMHDIYLNRYGEASIKLRHLARNQSRVNRNKTFLSMSKLSFLAELGDEIDLKNEDVQRNLDEIDNGFELLKAYSDLQEEFVSFLTSQRQYHDTKPKQVNAIMEGTAGNWKHHKPALSQIYEKQVIKILDGEIIPTSELVEVMTLADKKMENAFPFALQFTLNDNKISEDHRRTILQTIWRRIYLNDNWEILLDTSNISDEELNEHIKSTFVYIALEIVNRSVTGIPLNQWFYPPAEAFFSSTIEQFHKWFPLLSEEQIKSLIEDYLKENDDLKHYIDNYHLDKYVEYALGLLDLKSKFG</sequence>
<dbReference type="Gene3D" id="1.20.58.1380">
    <property type="match status" value="1"/>
</dbReference>
<dbReference type="GO" id="GO:0016973">
    <property type="term" value="P:poly(A)+ mRNA export from nucleus"/>
    <property type="evidence" value="ECO:0007669"/>
    <property type="project" value="TreeGrafter"/>
</dbReference>
<comment type="subcellular location">
    <subcellularLocation>
        <location evidence="1">Nucleus envelope</location>
    </subcellularLocation>
</comment>
<dbReference type="VEuPathDB" id="FungiDB:RhiirFUN_002409"/>
<dbReference type="GO" id="GO:0006606">
    <property type="term" value="P:protein import into nucleus"/>
    <property type="evidence" value="ECO:0007669"/>
    <property type="project" value="TreeGrafter"/>
</dbReference>
<evidence type="ECO:0000256" key="5">
    <source>
        <dbReference type="ARBA" id="ARBA00022927"/>
    </source>
</evidence>
<dbReference type="InterPro" id="IPR007187">
    <property type="entry name" value="Nucleoporin_Nup133/Nup155_C"/>
</dbReference>
<evidence type="ECO:0000313" key="10">
    <source>
        <dbReference type="Proteomes" id="UP000234323"/>
    </source>
</evidence>
<organism evidence="9 10">
    <name type="scientific">Rhizophagus irregularis</name>
    <dbReference type="NCBI Taxonomy" id="588596"/>
    <lineage>
        <taxon>Eukaryota</taxon>
        <taxon>Fungi</taxon>
        <taxon>Fungi incertae sedis</taxon>
        <taxon>Mucoromycota</taxon>
        <taxon>Glomeromycotina</taxon>
        <taxon>Glomeromycetes</taxon>
        <taxon>Glomerales</taxon>
        <taxon>Glomeraceae</taxon>
        <taxon>Rhizophagus</taxon>
    </lineage>
</organism>
<reference evidence="9 10" key="1">
    <citation type="submission" date="2015-10" db="EMBL/GenBank/DDBJ databases">
        <title>Genome analyses suggest a sexual origin of heterokaryosis in a supposedly ancient asexual fungus.</title>
        <authorList>
            <person name="Ropars J."/>
            <person name="Sedzielewska K."/>
            <person name="Noel J."/>
            <person name="Charron P."/>
            <person name="Farinelli L."/>
            <person name="Marton T."/>
            <person name="Kruger M."/>
            <person name="Pelin A."/>
            <person name="Brachmann A."/>
            <person name="Corradi N."/>
        </authorList>
    </citation>
    <scope>NUCLEOTIDE SEQUENCE [LARGE SCALE GENOMIC DNA]</scope>
    <source>
        <strain evidence="9 10">A4</strain>
    </source>
</reference>
<dbReference type="VEuPathDB" id="FungiDB:FUN_002344"/>
<evidence type="ECO:0000259" key="8">
    <source>
        <dbReference type="Pfam" id="PF03177"/>
    </source>
</evidence>
<keyword evidence="5" id="KW-0653">Protein transport</keyword>
<keyword evidence="6" id="KW-0811">Translocation</keyword>
<evidence type="ECO:0000256" key="7">
    <source>
        <dbReference type="ARBA" id="ARBA00023242"/>
    </source>
</evidence>
<evidence type="ECO:0000256" key="6">
    <source>
        <dbReference type="ARBA" id="ARBA00023010"/>
    </source>
</evidence>
<dbReference type="Pfam" id="PF03177">
    <property type="entry name" value="Nucleoporin_C"/>
    <property type="match status" value="1"/>
</dbReference>
<keyword evidence="10" id="KW-1185">Reference proteome</keyword>
<keyword evidence="7" id="KW-0539">Nucleus</keyword>